<dbReference type="AlphaFoldDB" id="A0A0S7XPJ8"/>
<dbReference type="SUPFAM" id="SSF51445">
    <property type="entry name" value="(Trans)glycosidases"/>
    <property type="match status" value="1"/>
</dbReference>
<comment type="caution">
    <text evidence="2">The sequence shown here is derived from an EMBL/GenBank/DDBJ whole genome shotgun (WGS) entry which is preliminary data.</text>
</comment>
<name>A0A0S7XPJ8_9BACT</name>
<keyword evidence="1" id="KW-0732">Signal</keyword>
<dbReference type="Proteomes" id="UP000052020">
    <property type="component" value="Unassembled WGS sequence"/>
</dbReference>
<evidence type="ECO:0000256" key="1">
    <source>
        <dbReference type="SAM" id="SignalP"/>
    </source>
</evidence>
<dbReference type="Gene3D" id="3.20.20.80">
    <property type="entry name" value="Glycosidases"/>
    <property type="match status" value="1"/>
</dbReference>
<proteinExistence type="predicted"/>
<evidence type="ECO:0000313" key="2">
    <source>
        <dbReference type="EMBL" id="KPJ63977.1"/>
    </source>
</evidence>
<gene>
    <name evidence="2" type="ORF">AMK68_02675</name>
</gene>
<dbReference type="EMBL" id="LIZY01000051">
    <property type="protein sequence ID" value="KPJ63977.1"/>
    <property type="molecule type" value="Genomic_DNA"/>
</dbReference>
<evidence type="ECO:0008006" key="4">
    <source>
        <dbReference type="Google" id="ProtNLM"/>
    </source>
</evidence>
<evidence type="ECO:0000313" key="3">
    <source>
        <dbReference type="Proteomes" id="UP000052020"/>
    </source>
</evidence>
<sequence>MSLRLVAVVAGIGIALAVNAGTVCAERATPEPDKLWRLGMTGCPEPTCDDFIGCSEEERLELIAKSGVTMVGAGANWGNCEKRDPGRGPSQYDWSGMDNNAYAALPGKWIMISVGLWNGWADEVKQVDPQRYWELAERFVEAMARHGLQRWGDRARYYSVPGNEPSLLDEKSLPPGYTWYTWYMEPAVHIYDAVKRADPDNQVVVGALVVGAEGHINALYAAGLRDHFDILDIHAYAPGDYEEGHKLHVGIDQVVESHRVLEAHGDGDKKIFLGEGWSLWPKPDHLYRKGPNDPVTPEMIEHYRQALLNGYRNLTTPRDGFDPDWVAGASYFILNDFWQKMHWKERAKPRYDDKGKLLGWVLDGYWIPYRKGELDPTYRDWGLIDFDCTPKDDGSLVYDFPPYIPKHTFTGKLMLGEAETTVDPGKPHRVVLTLTNDEKSPFIDCRMGLVVRERDEKKSKRAKIRDLGGPIPPVLAPGESVSREYEVTYPDAQRGKRIRLIGEFYYHWKDKPYYTDAWVWASVSP</sequence>
<feature type="signal peptide" evidence="1">
    <location>
        <begin position="1"/>
        <end position="20"/>
    </location>
</feature>
<accession>A0A0S7XPJ8</accession>
<feature type="chain" id="PRO_5006640171" description="Glycoside hydrolase family 42 N-terminal domain-containing protein" evidence="1">
    <location>
        <begin position="21"/>
        <end position="525"/>
    </location>
</feature>
<protein>
    <recommendedName>
        <fullName evidence="4">Glycoside hydrolase family 42 N-terminal domain-containing protein</fullName>
    </recommendedName>
</protein>
<organism evidence="2 3">
    <name type="scientific">candidate division KD3-62 bacterium DG_56</name>
    <dbReference type="NCBI Taxonomy" id="1704032"/>
    <lineage>
        <taxon>Bacteria</taxon>
        <taxon>candidate division KD3-62</taxon>
    </lineage>
</organism>
<reference evidence="2 3" key="1">
    <citation type="journal article" date="2015" name="Microbiome">
        <title>Genomic resolution of linkages in carbon, nitrogen, and sulfur cycling among widespread estuary sediment bacteria.</title>
        <authorList>
            <person name="Baker B.J."/>
            <person name="Lazar C.S."/>
            <person name="Teske A.P."/>
            <person name="Dick G.J."/>
        </authorList>
    </citation>
    <scope>NUCLEOTIDE SEQUENCE [LARGE SCALE GENOMIC DNA]</scope>
    <source>
        <strain evidence="2">DG_56</strain>
    </source>
</reference>
<dbReference type="InterPro" id="IPR017853">
    <property type="entry name" value="GH"/>
</dbReference>